<sequence length="178" mass="18941">MSRLWRRLTSSPGAMVGLGAMALAYALAFLWLTGDLAGGGSGLETGFPAWERLFERRGFLRFEPVGWIVVGGWVWTFSPLNTLLALGLGILLGLNLLAAWWVWRSPRACGLGEASTSLLASIPALLLGGACCAPLVLIWLGLPLAGAVAGVMPILLPLAVVAMLVGLWRLARRLDRPP</sequence>
<proteinExistence type="predicted"/>
<comment type="caution">
    <text evidence="2">The sequence shown here is derived from an EMBL/GenBank/DDBJ whole genome shotgun (WGS) entry which is preliminary data.</text>
</comment>
<feature type="transmembrane region" description="Helical" evidence="1">
    <location>
        <begin position="12"/>
        <end position="32"/>
    </location>
</feature>
<dbReference type="Proteomes" id="UP000321275">
    <property type="component" value="Unassembled WGS sequence"/>
</dbReference>
<gene>
    <name evidence="2" type="ORF">HPA02_30930</name>
</gene>
<evidence type="ECO:0000313" key="2">
    <source>
        <dbReference type="EMBL" id="GEK48810.1"/>
    </source>
</evidence>
<organism evidence="2 3">
    <name type="scientific">Bisbaumannia pacifica</name>
    <dbReference type="NCBI Taxonomy" id="77098"/>
    <lineage>
        <taxon>Bacteria</taxon>
        <taxon>Pseudomonadati</taxon>
        <taxon>Pseudomonadota</taxon>
        <taxon>Gammaproteobacteria</taxon>
        <taxon>Oceanospirillales</taxon>
        <taxon>Halomonadaceae</taxon>
        <taxon>Bisbaumannia</taxon>
    </lineage>
</organism>
<dbReference type="OrthoDB" id="6169165at2"/>
<keyword evidence="3" id="KW-1185">Reference proteome</keyword>
<keyword evidence="1" id="KW-0472">Membrane</keyword>
<protein>
    <submittedName>
        <fullName evidence="2">Uncharacterized protein</fullName>
    </submittedName>
</protein>
<dbReference type="RefSeq" id="WP_146804137.1">
    <property type="nucleotide sequence ID" value="NZ_BJUK01000050.1"/>
</dbReference>
<feature type="transmembrane region" description="Helical" evidence="1">
    <location>
        <begin position="146"/>
        <end position="168"/>
    </location>
</feature>
<dbReference type="AlphaFoldDB" id="A0A510XGR3"/>
<reference evidence="2 3" key="1">
    <citation type="submission" date="2019-07" db="EMBL/GenBank/DDBJ databases">
        <title>Whole genome shotgun sequence of Halomonas pacifica NBRC 102220.</title>
        <authorList>
            <person name="Hosoyama A."/>
            <person name="Uohara A."/>
            <person name="Ohji S."/>
            <person name="Ichikawa N."/>
        </authorList>
    </citation>
    <scope>NUCLEOTIDE SEQUENCE [LARGE SCALE GENOMIC DNA]</scope>
    <source>
        <strain evidence="2 3">NBRC 102220</strain>
    </source>
</reference>
<dbReference type="EMBL" id="BJUK01000050">
    <property type="protein sequence ID" value="GEK48810.1"/>
    <property type="molecule type" value="Genomic_DNA"/>
</dbReference>
<keyword evidence="1" id="KW-1133">Transmembrane helix</keyword>
<keyword evidence="1" id="KW-0812">Transmembrane</keyword>
<evidence type="ECO:0000256" key="1">
    <source>
        <dbReference type="SAM" id="Phobius"/>
    </source>
</evidence>
<feature type="transmembrane region" description="Helical" evidence="1">
    <location>
        <begin position="115"/>
        <end position="140"/>
    </location>
</feature>
<feature type="transmembrane region" description="Helical" evidence="1">
    <location>
        <begin position="83"/>
        <end position="103"/>
    </location>
</feature>
<evidence type="ECO:0000313" key="3">
    <source>
        <dbReference type="Proteomes" id="UP000321275"/>
    </source>
</evidence>
<accession>A0A510XGR3</accession>
<name>A0A510XGR3_9GAMM</name>